<evidence type="ECO:0000313" key="2">
    <source>
        <dbReference type="EMBL" id="OBI31600.1"/>
    </source>
</evidence>
<dbReference type="EMBL" id="LZKG01000056">
    <property type="protein sequence ID" value="OBI31600.1"/>
    <property type="molecule type" value="Genomic_DNA"/>
</dbReference>
<reference evidence="3" key="1">
    <citation type="submission" date="2016-06" db="EMBL/GenBank/DDBJ databases">
        <authorList>
            <person name="Sutton G."/>
            <person name="Brinkac L."/>
            <person name="Sanka R."/>
            <person name="Adams M."/>
            <person name="Lau E."/>
            <person name="Sam S."/>
            <person name="Sreng N."/>
            <person name="Him V."/>
            <person name="Kerleguer A."/>
            <person name="Cheng S."/>
        </authorList>
    </citation>
    <scope>NUCLEOTIDE SEQUENCE [LARGE SCALE GENOMIC DNA]</scope>
    <source>
        <strain evidence="3">E1876</strain>
    </source>
</reference>
<evidence type="ECO:0000256" key="1">
    <source>
        <dbReference type="SAM" id="MobiDB-lite"/>
    </source>
</evidence>
<feature type="region of interest" description="Disordered" evidence="1">
    <location>
        <begin position="92"/>
        <end position="120"/>
    </location>
</feature>
<gene>
    <name evidence="2" type="ORF">A5710_17785</name>
</gene>
<feature type="compositionally biased region" description="Low complexity" evidence="1">
    <location>
        <begin position="104"/>
        <end position="114"/>
    </location>
</feature>
<evidence type="ECO:0000313" key="3">
    <source>
        <dbReference type="Proteomes" id="UP000093943"/>
    </source>
</evidence>
<sequence>MNKNTVPHPERVARLLAVAAATNSLPADVTADAENIVELVDAGASRSKVTAAVQTLVADAWTRAAREAAAAEKPKAVKASLERLRGVADLEEKLGLAPTDPEAENGTETGGEITSETEPEIDVAAAVEVAVGETDSGADPYSNYGHVA</sequence>
<proteinExistence type="predicted"/>
<comment type="caution">
    <text evidence="2">The sequence shown here is derived from an EMBL/GenBank/DDBJ whole genome shotgun (WGS) entry which is preliminary data.</text>
</comment>
<organism evidence="2 3">
    <name type="scientific">Mycolicibacter sinensis (strain JDM601)</name>
    <name type="common">Mycobacterium sinense</name>
    <dbReference type="NCBI Taxonomy" id="875328"/>
    <lineage>
        <taxon>Bacteria</taxon>
        <taxon>Bacillati</taxon>
        <taxon>Actinomycetota</taxon>
        <taxon>Actinomycetes</taxon>
        <taxon>Mycobacteriales</taxon>
        <taxon>Mycobacteriaceae</taxon>
        <taxon>Mycolicibacter</taxon>
    </lineage>
</organism>
<protein>
    <submittedName>
        <fullName evidence="2">Uncharacterized protein</fullName>
    </submittedName>
</protein>
<dbReference type="Proteomes" id="UP000093943">
    <property type="component" value="Unassembled WGS sequence"/>
</dbReference>
<name>A0A1A2Y0Q9_MYCSD</name>
<dbReference type="AlphaFoldDB" id="A0A1A2Y0Q9"/>
<accession>A0A1A2Y0Q9</accession>